<dbReference type="SUPFAM" id="SSF56672">
    <property type="entry name" value="DNA/RNA polymerases"/>
    <property type="match status" value="1"/>
</dbReference>
<comment type="caution">
    <text evidence="2">The sequence shown here is derived from an EMBL/GenBank/DDBJ whole genome shotgun (WGS) entry which is preliminary data.</text>
</comment>
<dbReference type="InterPro" id="IPR043502">
    <property type="entry name" value="DNA/RNA_pol_sf"/>
</dbReference>
<accession>A0AAU9UJN7</accession>
<evidence type="ECO:0000313" key="3">
    <source>
        <dbReference type="Proteomes" id="UP001153954"/>
    </source>
</evidence>
<dbReference type="Proteomes" id="UP001153954">
    <property type="component" value="Unassembled WGS sequence"/>
</dbReference>
<dbReference type="PANTHER" id="PTHR47027:SF20">
    <property type="entry name" value="REVERSE TRANSCRIPTASE-LIKE PROTEIN WITH RNA-DIRECTED DNA POLYMERASE DOMAIN"/>
    <property type="match status" value="1"/>
</dbReference>
<feature type="domain" description="Reverse transcriptase" evidence="1">
    <location>
        <begin position="1"/>
        <end position="128"/>
    </location>
</feature>
<dbReference type="EMBL" id="CAKOGL010000019">
    <property type="protein sequence ID" value="CAH2098121.1"/>
    <property type="molecule type" value="Genomic_DNA"/>
</dbReference>
<dbReference type="Pfam" id="PF00078">
    <property type="entry name" value="RVT_1"/>
    <property type="match status" value="1"/>
</dbReference>
<dbReference type="GO" id="GO:0071897">
    <property type="term" value="P:DNA biosynthetic process"/>
    <property type="evidence" value="ECO:0007669"/>
    <property type="project" value="UniProtKB-ARBA"/>
</dbReference>
<sequence length="219" mass="25715">MAIIKLESTGESFPIKKGVRQGDSISPTLFNAALEHIFRQLNWDHLGLNICGARLNDLRFADDLVLLENNPAVIEQMMQSLANISREFDVEINGSKTKLMTNSREKDVTVDGNKFEYVKEYIYLGQIISSSVTKKIVKRKYLGNHIKNKTFWTCILPVLTYGCETWSITLHHRERLTKCRRAMKRRHKNKNKTHRHSYPDRRPKMEMDWIYRSFNNKLQ</sequence>
<name>A0AAU9UJN7_EUPED</name>
<dbReference type="InterPro" id="IPR000477">
    <property type="entry name" value="RT_dom"/>
</dbReference>
<dbReference type="AlphaFoldDB" id="A0AAU9UJN7"/>
<keyword evidence="3" id="KW-1185">Reference proteome</keyword>
<reference evidence="2" key="1">
    <citation type="submission" date="2022-03" db="EMBL/GenBank/DDBJ databases">
        <authorList>
            <person name="Tunstrom K."/>
        </authorList>
    </citation>
    <scope>NUCLEOTIDE SEQUENCE</scope>
</reference>
<dbReference type="PANTHER" id="PTHR47027">
    <property type="entry name" value="REVERSE TRANSCRIPTASE DOMAIN-CONTAINING PROTEIN"/>
    <property type="match status" value="1"/>
</dbReference>
<organism evidence="2 3">
    <name type="scientific">Euphydryas editha</name>
    <name type="common">Edith's checkerspot</name>
    <dbReference type="NCBI Taxonomy" id="104508"/>
    <lineage>
        <taxon>Eukaryota</taxon>
        <taxon>Metazoa</taxon>
        <taxon>Ecdysozoa</taxon>
        <taxon>Arthropoda</taxon>
        <taxon>Hexapoda</taxon>
        <taxon>Insecta</taxon>
        <taxon>Pterygota</taxon>
        <taxon>Neoptera</taxon>
        <taxon>Endopterygota</taxon>
        <taxon>Lepidoptera</taxon>
        <taxon>Glossata</taxon>
        <taxon>Ditrysia</taxon>
        <taxon>Papilionoidea</taxon>
        <taxon>Nymphalidae</taxon>
        <taxon>Nymphalinae</taxon>
        <taxon>Euphydryas</taxon>
    </lineage>
</organism>
<dbReference type="PROSITE" id="PS50878">
    <property type="entry name" value="RT_POL"/>
    <property type="match status" value="1"/>
</dbReference>
<protein>
    <recommendedName>
        <fullName evidence="1">Reverse transcriptase domain-containing protein</fullName>
    </recommendedName>
</protein>
<proteinExistence type="predicted"/>
<evidence type="ECO:0000259" key="1">
    <source>
        <dbReference type="PROSITE" id="PS50878"/>
    </source>
</evidence>
<evidence type="ECO:0000313" key="2">
    <source>
        <dbReference type="EMBL" id="CAH2098121.1"/>
    </source>
</evidence>
<gene>
    <name evidence="2" type="ORF">EEDITHA_LOCUS13269</name>
</gene>